<organism evidence="2 3">
    <name type="scientific">Pseudomonas luteola</name>
    <dbReference type="NCBI Taxonomy" id="47886"/>
    <lineage>
        <taxon>Bacteria</taxon>
        <taxon>Pseudomonadati</taxon>
        <taxon>Pseudomonadota</taxon>
        <taxon>Gammaproteobacteria</taxon>
        <taxon>Pseudomonadales</taxon>
        <taxon>Pseudomonadaceae</taxon>
        <taxon>Pseudomonas</taxon>
    </lineage>
</organism>
<dbReference type="AlphaFoldDB" id="A0A2X2BY68"/>
<evidence type="ECO:0000313" key="1">
    <source>
        <dbReference type="EMBL" id="MBH3441734.1"/>
    </source>
</evidence>
<gene>
    <name evidence="1" type="ORF">I5Q09_23945</name>
    <name evidence="2" type="ORF">NCTC11842_00078</name>
</gene>
<evidence type="ECO:0000313" key="2">
    <source>
        <dbReference type="EMBL" id="SPY99933.1"/>
    </source>
</evidence>
<name>A0A2X2BY68_PSELU</name>
<accession>A0A2X2BY68</accession>
<dbReference type="Proteomes" id="UP000638986">
    <property type="component" value="Unassembled WGS sequence"/>
</dbReference>
<dbReference type="Proteomes" id="UP000250443">
    <property type="component" value="Unassembled WGS sequence"/>
</dbReference>
<reference evidence="2 3" key="1">
    <citation type="submission" date="2018-06" db="EMBL/GenBank/DDBJ databases">
        <authorList>
            <consortium name="Pathogen Informatics"/>
            <person name="Doyle S."/>
        </authorList>
    </citation>
    <scope>NUCLEOTIDE SEQUENCE [LARGE SCALE GENOMIC DNA]</scope>
    <source>
        <strain evidence="2 3">NCTC11842</strain>
    </source>
</reference>
<proteinExistence type="predicted"/>
<dbReference type="EMBL" id="UAUF01000002">
    <property type="protein sequence ID" value="SPY99933.1"/>
    <property type="molecule type" value="Genomic_DNA"/>
</dbReference>
<dbReference type="RefSeq" id="WP_010799550.1">
    <property type="nucleotide sequence ID" value="NZ_JAAMQY010000010.1"/>
</dbReference>
<evidence type="ECO:0000313" key="4">
    <source>
        <dbReference type="Proteomes" id="UP000638986"/>
    </source>
</evidence>
<evidence type="ECO:0000313" key="3">
    <source>
        <dbReference type="Proteomes" id="UP000250443"/>
    </source>
</evidence>
<reference evidence="1 4" key="2">
    <citation type="submission" date="2020-11" db="EMBL/GenBank/DDBJ databases">
        <title>Enhanced detection system for hospital associated transmission using whole genome sequencing surveillance.</title>
        <authorList>
            <person name="Harrison L.H."/>
            <person name="Van Tyne D."/>
            <person name="Marsh J.W."/>
            <person name="Griffith M.P."/>
            <person name="Snyder D.J."/>
            <person name="Cooper V.S."/>
            <person name="Mustapha M."/>
        </authorList>
    </citation>
    <scope>NUCLEOTIDE SEQUENCE [LARGE SCALE GENOMIC DNA]</scope>
    <source>
        <strain evidence="1 4">PSB00013</strain>
    </source>
</reference>
<dbReference type="EMBL" id="JADTXM010000027">
    <property type="protein sequence ID" value="MBH3441734.1"/>
    <property type="molecule type" value="Genomic_DNA"/>
</dbReference>
<protein>
    <submittedName>
        <fullName evidence="2">Uncharacterized protein</fullName>
    </submittedName>
</protein>
<sequence length="103" mass="11120">MKNAVLINAKFETGAPVLSNGVIKLFGSKESAFELLVTLRERHESGDWGNVSDEIKLGNDEALLHMGEVVSVFAVDLPDGRSATVCMTTGARHDTTRLHLPGE</sequence>